<keyword evidence="4" id="KW-0206">Cytoskeleton</keyword>
<dbReference type="Pfam" id="PF07162">
    <property type="entry name" value="B9-C2"/>
    <property type="match status" value="1"/>
</dbReference>
<organism evidence="7 8">
    <name type="scientific">Clydaea vesicula</name>
    <dbReference type="NCBI Taxonomy" id="447962"/>
    <lineage>
        <taxon>Eukaryota</taxon>
        <taxon>Fungi</taxon>
        <taxon>Fungi incertae sedis</taxon>
        <taxon>Chytridiomycota</taxon>
        <taxon>Chytridiomycota incertae sedis</taxon>
        <taxon>Chytridiomycetes</taxon>
        <taxon>Lobulomycetales</taxon>
        <taxon>Lobulomycetaceae</taxon>
        <taxon>Clydaea</taxon>
    </lineage>
</organism>
<sequence>MAELHIVGTLIGASQFPASELCCEDWKLLEGFESAQTQVDIPAEDSNITLWDHPIDVHYSTNSIEGWPKMQFQVYHQDSFGRNELYGYGVCYVPTIPGTHEIDCVTWRPVGSFTDQLWSFFLNATPQLKNLDIIHNPTDRYQLTTESMGKIHLEITVICRNFQNYGVCLSTKQ</sequence>
<evidence type="ECO:0000256" key="3">
    <source>
        <dbReference type="ARBA" id="ARBA00022794"/>
    </source>
</evidence>
<dbReference type="PANTHER" id="PTHR12968">
    <property type="entry name" value="B9 DOMAIN-CONTAINING"/>
    <property type="match status" value="1"/>
</dbReference>
<protein>
    <recommendedName>
        <fullName evidence="6">B9 domain-containing protein 2</fullName>
    </recommendedName>
</protein>
<evidence type="ECO:0000256" key="5">
    <source>
        <dbReference type="ARBA" id="ARBA00023273"/>
    </source>
</evidence>
<evidence type="ECO:0000256" key="6">
    <source>
        <dbReference type="ARBA" id="ARBA00039272"/>
    </source>
</evidence>
<keyword evidence="3" id="KW-0970">Cilium biogenesis/degradation</keyword>
<evidence type="ECO:0000256" key="1">
    <source>
        <dbReference type="ARBA" id="ARBA00004120"/>
    </source>
</evidence>
<evidence type="ECO:0000256" key="4">
    <source>
        <dbReference type="ARBA" id="ARBA00023212"/>
    </source>
</evidence>
<evidence type="ECO:0000313" key="7">
    <source>
        <dbReference type="EMBL" id="KAJ3222581.1"/>
    </source>
</evidence>
<dbReference type="GO" id="GO:0060271">
    <property type="term" value="P:cilium assembly"/>
    <property type="evidence" value="ECO:0007669"/>
    <property type="project" value="TreeGrafter"/>
</dbReference>
<keyword evidence="8" id="KW-1185">Reference proteome</keyword>
<dbReference type="AlphaFoldDB" id="A0AAD5Y0Y4"/>
<reference evidence="7" key="1">
    <citation type="submission" date="2020-05" db="EMBL/GenBank/DDBJ databases">
        <title>Phylogenomic resolution of chytrid fungi.</title>
        <authorList>
            <person name="Stajich J.E."/>
            <person name="Amses K."/>
            <person name="Simmons R."/>
            <person name="Seto K."/>
            <person name="Myers J."/>
            <person name="Bonds A."/>
            <person name="Quandt C.A."/>
            <person name="Barry K."/>
            <person name="Liu P."/>
            <person name="Grigoriev I."/>
            <person name="Longcore J.E."/>
            <person name="James T.Y."/>
        </authorList>
    </citation>
    <scope>NUCLEOTIDE SEQUENCE</scope>
    <source>
        <strain evidence="7">JEL0476</strain>
    </source>
</reference>
<dbReference type="InterPro" id="IPR010796">
    <property type="entry name" value="C2_B9-type_dom"/>
</dbReference>
<evidence type="ECO:0000313" key="8">
    <source>
        <dbReference type="Proteomes" id="UP001211065"/>
    </source>
</evidence>
<gene>
    <name evidence="7" type="primary">B9D2</name>
    <name evidence="7" type="ORF">HK099_002135</name>
</gene>
<comment type="subcellular location">
    <subcellularLocation>
        <location evidence="1">Cytoplasm</location>
        <location evidence="1">Cytoskeleton</location>
        <location evidence="1">Cilium basal body</location>
    </subcellularLocation>
</comment>
<proteinExistence type="predicted"/>
<dbReference type="PANTHER" id="PTHR12968:SF2">
    <property type="entry name" value="B9 DOMAIN-CONTAINING PROTEIN 2"/>
    <property type="match status" value="1"/>
</dbReference>
<comment type="caution">
    <text evidence="7">The sequence shown here is derived from an EMBL/GenBank/DDBJ whole genome shotgun (WGS) entry which is preliminary data.</text>
</comment>
<dbReference type="PROSITE" id="PS51381">
    <property type="entry name" value="C2_B9"/>
    <property type="match status" value="1"/>
</dbReference>
<evidence type="ECO:0000256" key="2">
    <source>
        <dbReference type="ARBA" id="ARBA00022490"/>
    </source>
</evidence>
<dbReference type="GO" id="GO:0036038">
    <property type="term" value="C:MKS complex"/>
    <property type="evidence" value="ECO:0007669"/>
    <property type="project" value="TreeGrafter"/>
</dbReference>
<dbReference type="Proteomes" id="UP001211065">
    <property type="component" value="Unassembled WGS sequence"/>
</dbReference>
<name>A0AAD5Y0Y4_9FUNG</name>
<dbReference type="EMBL" id="JADGJW010000169">
    <property type="protein sequence ID" value="KAJ3222581.1"/>
    <property type="molecule type" value="Genomic_DNA"/>
</dbReference>
<keyword evidence="5" id="KW-0966">Cell projection</keyword>
<keyword evidence="2" id="KW-0963">Cytoplasm</keyword>
<accession>A0AAD5Y0Y4</accession>